<evidence type="ECO:0000313" key="2">
    <source>
        <dbReference type="EMBL" id="PMD21568.1"/>
    </source>
</evidence>
<dbReference type="Proteomes" id="UP000235672">
    <property type="component" value="Unassembled WGS sequence"/>
</dbReference>
<feature type="region of interest" description="Disordered" evidence="1">
    <location>
        <begin position="113"/>
        <end position="132"/>
    </location>
</feature>
<reference evidence="2 3" key="1">
    <citation type="submission" date="2016-05" db="EMBL/GenBank/DDBJ databases">
        <title>A degradative enzymes factory behind the ericoid mycorrhizal symbiosis.</title>
        <authorList>
            <consortium name="DOE Joint Genome Institute"/>
            <person name="Martino E."/>
            <person name="Morin E."/>
            <person name="Grelet G."/>
            <person name="Kuo A."/>
            <person name="Kohler A."/>
            <person name="Daghino S."/>
            <person name="Barry K."/>
            <person name="Choi C."/>
            <person name="Cichocki N."/>
            <person name="Clum A."/>
            <person name="Copeland A."/>
            <person name="Hainaut M."/>
            <person name="Haridas S."/>
            <person name="Labutti K."/>
            <person name="Lindquist E."/>
            <person name="Lipzen A."/>
            <person name="Khouja H.-R."/>
            <person name="Murat C."/>
            <person name="Ohm R."/>
            <person name="Olson A."/>
            <person name="Spatafora J."/>
            <person name="Veneault-Fourrey C."/>
            <person name="Henrissat B."/>
            <person name="Grigoriev I."/>
            <person name="Martin F."/>
            <person name="Perotto S."/>
        </authorList>
    </citation>
    <scope>NUCLEOTIDE SEQUENCE [LARGE SCALE GENOMIC DNA]</scope>
    <source>
        <strain evidence="2 3">UAMH 7357</strain>
    </source>
</reference>
<sequence>MPNASQTPLSSNRLLNQPSTVAMILEVPKVGIQYGILLQQGSSSDGMWQAAPIAPPLWRPTEDLLTIRVWKGSSELCELVGRRTRVSTATLPAQFHIKPEKWGTAGGAYQWRPSPPAASRRQHAGRCRTPTENRRQVEQIESHSARIVVQHELELAASAATLVPKSLIVNPGIILV</sequence>
<dbReference type="AlphaFoldDB" id="A0A2J6Q5L3"/>
<organism evidence="2 3">
    <name type="scientific">Hyaloscypha hepaticicola</name>
    <dbReference type="NCBI Taxonomy" id="2082293"/>
    <lineage>
        <taxon>Eukaryota</taxon>
        <taxon>Fungi</taxon>
        <taxon>Dikarya</taxon>
        <taxon>Ascomycota</taxon>
        <taxon>Pezizomycotina</taxon>
        <taxon>Leotiomycetes</taxon>
        <taxon>Helotiales</taxon>
        <taxon>Hyaloscyphaceae</taxon>
        <taxon>Hyaloscypha</taxon>
    </lineage>
</organism>
<dbReference type="EMBL" id="KZ613480">
    <property type="protein sequence ID" value="PMD21568.1"/>
    <property type="molecule type" value="Genomic_DNA"/>
</dbReference>
<gene>
    <name evidence="2" type="ORF">NA56DRAFT_703211</name>
</gene>
<proteinExistence type="predicted"/>
<name>A0A2J6Q5L3_9HELO</name>
<keyword evidence="3" id="KW-1185">Reference proteome</keyword>
<evidence type="ECO:0000313" key="3">
    <source>
        <dbReference type="Proteomes" id="UP000235672"/>
    </source>
</evidence>
<evidence type="ECO:0000256" key="1">
    <source>
        <dbReference type="SAM" id="MobiDB-lite"/>
    </source>
</evidence>
<protein>
    <submittedName>
        <fullName evidence="2">Uncharacterized protein</fullName>
    </submittedName>
</protein>
<accession>A0A2J6Q5L3</accession>